<feature type="transmembrane region" description="Helical" evidence="2">
    <location>
        <begin position="88"/>
        <end position="105"/>
    </location>
</feature>
<dbReference type="Proteomes" id="UP000677913">
    <property type="component" value="Unassembled WGS sequence"/>
</dbReference>
<dbReference type="SMART" id="SM00228">
    <property type="entry name" value="PDZ"/>
    <property type="match status" value="1"/>
</dbReference>
<gene>
    <name evidence="4" type="ORF">KGA66_10910</name>
</gene>
<accession>A0A8J7WQE2</accession>
<evidence type="ECO:0000313" key="4">
    <source>
        <dbReference type="EMBL" id="MBS2963559.1"/>
    </source>
</evidence>
<feature type="transmembrane region" description="Helical" evidence="2">
    <location>
        <begin position="39"/>
        <end position="57"/>
    </location>
</feature>
<evidence type="ECO:0000259" key="3">
    <source>
        <dbReference type="PROSITE" id="PS50106"/>
    </source>
</evidence>
<dbReference type="InterPro" id="IPR036034">
    <property type="entry name" value="PDZ_sf"/>
</dbReference>
<dbReference type="EMBL" id="JAGSXH010000029">
    <property type="protein sequence ID" value="MBS2963559.1"/>
    <property type="molecule type" value="Genomic_DNA"/>
</dbReference>
<name>A0A8J7WQE2_9ACTN</name>
<dbReference type="InterPro" id="IPR036628">
    <property type="entry name" value="Clp_N_dom_sf"/>
</dbReference>
<organism evidence="4 5">
    <name type="scientific">Actinocrinis puniceicyclus</name>
    <dbReference type="NCBI Taxonomy" id="977794"/>
    <lineage>
        <taxon>Bacteria</taxon>
        <taxon>Bacillati</taxon>
        <taxon>Actinomycetota</taxon>
        <taxon>Actinomycetes</taxon>
        <taxon>Catenulisporales</taxon>
        <taxon>Actinospicaceae</taxon>
        <taxon>Actinocrinis</taxon>
    </lineage>
</organism>
<dbReference type="InterPro" id="IPR001478">
    <property type="entry name" value="PDZ"/>
</dbReference>
<protein>
    <submittedName>
        <fullName evidence="4">CHAT domain-containing protein</fullName>
    </submittedName>
</protein>
<keyword evidence="2" id="KW-0812">Transmembrane</keyword>
<proteinExistence type="predicted"/>
<dbReference type="PROSITE" id="PS50106">
    <property type="entry name" value="PDZ"/>
    <property type="match status" value="1"/>
</dbReference>
<dbReference type="Pfam" id="PF13180">
    <property type="entry name" value="PDZ_2"/>
    <property type="match status" value="1"/>
</dbReference>
<reference evidence="4" key="1">
    <citation type="submission" date="2021-04" db="EMBL/GenBank/DDBJ databases">
        <title>Genome based classification of Actinospica acidithermotolerans sp. nov., an actinobacterium isolated from an Indonesian hot spring.</title>
        <authorList>
            <person name="Kusuma A.B."/>
            <person name="Putra K.E."/>
            <person name="Nafisah S."/>
            <person name="Loh J."/>
            <person name="Nouioui I."/>
            <person name="Goodfellow M."/>
        </authorList>
    </citation>
    <scope>NUCLEOTIDE SEQUENCE</scope>
    <source>
        <strain evidence="4">DSM 45618</strain>
    </source>
</reference>
<dbReference type="InterPro" id="IPR024983">
    <property type="entry name" value="CHAT_dom"/>
</dbReference>
<feature type="domain" description="PDZ" evidence="3">
    <location>
        <begin position="1653"/>
        <end position="1726"/>
    </location>
</feature>
<keyword evidence="2" id="KW-0472">Membrane</keyword>
<feature type="region of interest" description="Disordered" evidence="1">
    <location>
        <begin position="986"/>
        <end position="1012"/>
    </location>
</feature>
<dbReference type="Gene3D" id="1.10.1780.10">
    <property type="entry name" value="Clp, N-terminal domain"/>
    <property type="match status" value="2"/>
</dbReference>
<sequence>MNSQPVAPQVSTPARPRLFGTRLVRPVWMFRLVNMTRHFGFDALVLVPVLAAGWWWATGPGGIILTAYANESSDSLQQWIIRQHISEYYPTAVALFPCIVLLRTARRAQSTRTRAELSQKPAAVAGTLSVAYSAVVTGLALIVLIFAPGPAFGRFAPSIAAAVWVWLLRYLLFSVTDERVQTGAGYRPPLRAALRRGVRRHVRRCVTVPVGAVENTARARQTFAEAEQYFRRRGDEAMLAWAGATAVDYELKINALDHAERLVNRHAADPGLAGRPEVLAAEALFRRAVGEYDLAVAQLAAAAAAKDAGRRAPRLVGVLIDDCRALDRLAGGEAQPGDVPLPRGTWRLAWTRRHSAALGQSLNSIRDLAWRDERAALVEALCLRDVVVAMQSPYGFADLSPAEARQLDVVKAQTEELIADRLAGLGAFADAAAAYLSTGQRLTDTGWRSRRALIQAKAAVCALRAGTLTAQRESLTLSVLQLSLRGMEYARGRLTGGASRFSLIEANAAFYTEVFEVLATCVRFQRDRAAELALWLMEETHRNALADALRAASAGTEDDELQALVRSHRDAEAERRVSLEDGGLSTGDLQDDPERVAAAAALTAQLEDRYSRAFAKTLIPELVDLGSVLDRLGGRVAVYYHCAAGDGGWDITTVTVTRERISLHRARIADLAHDERQVAAIRKPGGVLAALDSGEAEQIAEVHRYSDVSDPVWRELAAALLPPDLDALLRGRPSDDPVVLLVVPDGPISLIPFAGLPLSDGSLLVDHAAAVVMPNLNLLPAPDAAPAPVRARPRLALLNCGPTRYEGEFRSALRELATAWPDGVETVVTSDGEQMRAQLTCGREYDLAAISNHGVTARRAATRGILLNGGGIITVQAAYGIAWPRDVVLHACWAAHVTVSTRDEPIGLPTACLIGGAQSVLGGQAPVDNAVVDPGARVFARASAAALGGTHLALAVRDAILARRAELGHDSAAPCEWANLTVWTTRPPDTDTDTDTGPAPVASDGRKGAARPELWTTQKVASAETEAFVNLRRVKVEELLGVLERKPVELRCSLPWTAAVTFAVSAALQDAPRAVLCSLDLAGTVHTSAGGTFAPIRVMGDRDHAGTGLLLRDAEESEGIAELMLRDGRSLRTTRLTAEAFRSAEKIAAGLGEREVRVEHLAYGLLGDSKTALSRALRETGRPAAFHDYCEKVFGRRLRTPDKLDPVPSRVLAAVPAVASAKRTNTVARMPSCAEALENATRSGLAMTRSRALGTFDLLVGIDRDVFFDLPGQCAGSPPASDPEYSRGAVARTIGRMPGVAVTRDLDRAFESAQRLAAQRGSTVIEPADLVAGIRGEKESIGARLLAAQNDSTRQTGSPIALGRLAPVRKRFSSDSALVLIGAGALLLAGLGLRKLARFSAGITLLLMLAVVIGLHDDGDAPPNDQTLLHDASAVLTTVHLGGGRTLPGTLLGSMGTFYVTPRIQGTGNIVHQVLSKNGPPSSLNDWYLYAVMPPQNPTPEMSVTLEYGTSVYPASLLCPASTTAFCFAAARIPHGPRPAGLPWQSEIATQGSDKSAVVRLQAIAFSQHPDGVLMDQVSLSSAQPPMATPDWGVVLDALDAHPDTLLRPMTPVVPVGNSHQLPLFGLARAAGAGRPARVLPTGLLDIYATYLTMGYAGAPSGSTTLAGIAVHDTTPSGIGAPTVEVSEVKLGEPADLGGLAEGDLIVSIGASKPASAEDAVKAIQSHRPGEVVLFTVLRDGKRLTLHIRLGYE</sequence>
<comment type="caution">
    <text evidence="4">The sequence shown here is derived from an EMBL/GenBank/DDBJ whole genome shotgun (WGS) entry which is preliminary data.</text>
</comment>
<evidence type="ECO:0000256" key="1">
    <source>
        <dbReference type="SAM" id="MobiDB-lite"/>
    </source>
</evidence>
<dbReference type="Pfam" id="PF12770">
    <property type="entry name" value="CHAT"/>
    <property type="match status" value="1"/>
</dbReference>
<evidence type="ECO:0000256" key="2">
    <source>
        <dbReference type="SAM" id="Phobius"/>
    </source>
</evidence>
<feature type="transmembrane region" description="Helical" evidence="2">
    <location>
        <begin position="125"/>
        <end position="146"/>
    </location>
</feature>
<dbReference type="Gene3D" id="2.30.42.10">
    <property type="match status" value="1"/>
</dbReference>
<evidence type="ECO:0000313" key="5">
    <source>
        <dbReference type="Proteomes" id="UP000677913"/>
    </source>
</evidence>
<keyword evidence="2" id="KW-1133">Transmembrane helix</keyword>
<keyword evidence="5" id="KW-1185">Reference proteome</keyword>
<dbReference type="RefSeq" id="WP_211467368.1">
    <property type="nucleotide sequence ID" value="NZ_JAGSXH010000029.1"/>
</dbReference>
<dbReference type="SUPFAM" id="SSF50156">
    <property type="entry name" value="PDZ domain-like"/>
    <property type="match status" value="1"/>
</dbReference>